<dbReference type="AlphaFoldDB" id="A0A1H7QLV7"/>
<dbReference type="InterPro" id="IPR004821">
    <property type="entry name" value="Cyt_trans-like"/>
</dbReference>
<dbReference type="InterPro" id="IPR014729">
    <property type="entry name" value="Rossmann-like_a/b/a_fold"/>
</dbReference>
<dbReference type="Proteomes" id="UP000321425">
    <property type="component" value="Unassembled WGS sequence"/>
</dbReference>
<name>A0A1H7QLV7_9LACT</name>
<accession>A0A1H7QLV7</accession>
<reference evidence="5 6" key="1">
    <citation type="submission" date="2016-10" db="EMBL/GenBank/DDBJ databases">
        <authorList>
            <person name="de Groot N.N."/>
        </authorList>
    </citation>
    <scope>NUCLEOTIDE SEQUENCE [LARGE SCALE GENOMIC DNA]</scope>
    <source>
        <strain evidence="5 6">DSM 19182</strain>
    </source>
</reference>
<dbReference type="Pfam" id="PF01467">
    <property type="entry name" value="CTP_transf_like"/>
    <property type="match status" value="1"/>
</dbReference>
<feature type="domain" description="Cytidyltransferase-like" evidence="3">
    <location>
        <begin position="7"/>
        <end position="133"/>
    </location>
</feature>
<evidence type="ECO:0000256" key="2">
    <source>
        <dbReference type="ARBA" id="ARBA00022695"/>
    </source>
</evidence>
<dbReference type="SUPFAM" id="SSF52374">
    <property type="entry name" value="Nucleotidylyl transferase"/>
    <property type="match status" value="1"/>
</dbReference>
<keyword evidence="7" id="KW-1185">Reference proteome</keyword>
<gene>
    <name evidence="4" type="ORF">APU01nite_04480</name>
    <name evidence="5" type="ORF">SAMN04488100_10261</name>
</gene>
<evidence type="ECO:0000313" key="7">
    <source>
        <dbReference type="Proteomes" id="UP000321425"/>
    </source>
</evidence>
<evidence type="ECO:0000256" key="1">
    <source>
        <dbReference type="ARBA" id="ARBA00022679"/>
    </source>
</evidence>
<dbReference type="STRING" id="426703.SAMN04488100_10261"/>
<reference evidence="4 7" key="2">
    <citation type="submission" date="2019-07" db="EMBL/GenBank/DDBJ databases">
        <title>Whole genome shotgun sequence of Alkalibacterium putridalgicola NBRC 103243.</title>
        <authorList>
            <person name="Hosoyama A."/>
            <person name="Uohara A."/>
            <person name="Ohji S."/>
            <person name="Ichikawa N."/>
        </authorList>
    </citation>
    <scope>NUCLEOTIDE SEQUENCE [LARGE SCALE GENOMIC DNA]</scope>
    <source>
        <strain evidence="4 7">NBRC 103243</strain>
    </source>
</reference>
<keyword evidence="2 5" id="KW-0548">Nucleotidyltransferase</keyword>
<dbReference type="EMBL" id="FOBL01000002">
    <property type="protein sequence ID" value="SEL49070.1"/>
    <property type="molecule type" value="Genomic_DNA"/>
</dbReference>
<dbReference type="OrthoDB" id="9802794at2"/>
<dbReference type="RefSeq" id="WP_091486326.1">
    <property type="nucleotide sequence ID" value="NZ_BJUX01000003.1"/>
</dbReference>
<evidence type="ECO:0000313" key="5">
    <source>
        <dbReference type="EMBL" id="SEL49070.1"/>
    </source>
</evidence>
<dbReference type="GO" id="GO:0016779">
    <property type="term" value="F:nucleotidyltransferase activity"/>
    <property type="evidence" value="ECO:0007669"/>
    <property type="project" value="UniProtKB-KW"/>
</dbReference>
<dbReference type="EMBL" id="BJUX01000003">
    <property type="protein sequence ID" value="GEK88409.1"/>
    <property type="molecule type" value="Genomic_DNA"/>
</dbReference>
<dbReference type="PANTHER" id="PTHR43793">
    <property type="entry name" value="FAD SYNTHASE"/>
    <property type="match status" value="1"/>
</dbReference>
<keyword evidence="1 5" id="KW-0808">Transferase</keyword>
<dbReference type="Gene3D" id="3.40.50.620">
    <property type="entry name" value="HUPs"/>
    <property type="match status" value="1"/>
</dbReference>
<organism evidence="5 6">
    <name type="scientific">Alkalibacterium putridalgicola</name>
    <dbReference type="NCBI Taxonomy" id="426703"/>
    <lineage>
        <taxon>Bacteria</taxon>
        <taxon>Bacillati</taxon>
        <taxon>Bacillota</taxon>
        <taxon>Bacilli</taxon>
        <taxon>Lactobacillales</taxon>
        <taxon>Carnobacteriaceae</taxon>
        <taxon>Alkalibacterium</taxon>
    </lineage>
</organism>
<dbReference type="PANTHER" id="PTHR43793:SF1">
    <property type="entry name" value="FAD SYNTHASE"/>
    <property type="match status" value="1"/>
</dbReference>
<evidence type="ECO:0000259" key="3">
    <source>
        <dbReference type="Pfam" id="PF01467"/>
    </source>
</evidence>
<dbReference type="NCBIfam" id="TIGR00125">
    <property type="entry name" value="cyt_tran_rel"/>
    <property type="match status" value="1"/>
</dbReference>
<protein>
    <submittedName>
        <fullName evidence="4">Cytidyltransferase</fullName>
    </submittedName>
    <submittedName>
        <fullName evidence="5">Glycerol-3-phosphate cytidylyltransferase</fullName>
    </submittedName>
</protein>
<evidence type="ECO:0000313" key="6">
    <source>
        <dbReference type="Proteomes" id="UP000198548"/>
    </source>
</evidence>
<evidence type="ECO:0000313" key="4">
    <source>
        <dbReference type="EMBL" id="GEK88409.1"/>
    </source>
</evidence>
<sequence>MTKIVGYTTGVFDLFHIGHLNVIKKAHENCDYLIVGVTTDEEVERVKKKKPIIPYEERAEIVKAIRYVDEVVPENDTDKLKAAEAITFNRIFKGDDWKGTPKWNRYEEEFNKKNIDVMYFPYTKGTSSTHLRNVLDNLMKQ</sequence>
<dbReference type="InterPro" id="IPR050385">
    <property type="entry name" value="Archaeal_FAD_synthase"/>
</dbReference>
<proteinExistence type="predicted"/>
<dbReference type="Proteomes" id="UP000198548">
    <property type="component" value="Unassembled WGS sequence"/>
</dbReference>